<dbReference type="PANTHER" id="PTHR31087:SF3">
    <property type="entry name" value="PROTEIN LURP-ONE-RELATED 6"/>
    <property type="match status" value="1"/>
</dbReference>
<dbReference type="Gene3D" id="2.40.160.200">
    <property type="entry name" value="LURP1-related"/>
    <property type="match status" value="1"/>
</dbReference>
<evidence type="ECO:0000313" key="2">
    <source>
        <dbReference type="EMBL" id="GMH16583.1"/>
    </source>
</evidence>
<proteinExistence type="inferred from homology"/>
<evidence type="ECO:0000313" key="3">
    <source>
        <dbReference type="Proteomes" id="UP001279734"/>
    </source>
</evidence>
<evidence type="ECO:0000256" key="1">
    <source>
        <dbReference type="ARBA" id="ARBA00005437"/>
    </source>
</evidence>
<dbReference type="EMBL" id="BSYO01000016">
    <property type="protein sequence ID" value="GMH16583.1"/>
    <property type="molecule type" value="Genomic_DNA"/>
</dbReference>
<sequence>MAAGGKANVVMMPIISKIYCSSSEEILVVRRRPQVVRGGGFVVTSCSQGVVFSVDGCGIVGKSGELVLRDRSGDAVLLIRQKGGMVQALSIHKQWNGYAYDYEGLQKMVFCVRQPLPFLSRNSPIRISIDPRSGCGRDWHFEIKGCFPERNCTIIDSQANIIAQIGVKEEVEKVMTSKDVYHVVVKAGIDQAFVIGVIAVLDYIFNESTRC</sequence>
<name>A0AAD3SS89_NEPGR</name>
<dbReference type="AlphaFoldDB" id="A0AAD3SS89"/>
<accession>A0AAD3SS89</accession>
<keyword evidence="3" id="KW-1185">Reference proteome</keyword>
<comment type="similarity">
    <text evidence="1">Belongs to the LOR family.</text>
</comment>
<dbReference type="InterPro" id="IPR038595">
    <property type="entry name" value="LOR_sf"/>
</dbReference>
<organism evidence="2 3">
    <name type="scientific">Nepenthes gracilis</name>
    <name type="common">Slender pitcher plant</name>
    <dbReference type="NCBI Taxonomy" id="150966"/>
    <lineage>
        <taxon>Eukaryota</taxon>
        <taxon>Viridiplantae</taxon>
        <taxon>Streptophyta</taxon>
        <taxon>Embryophyta</taxon>
        <taxon>Tracheophyta</taxon>
        <taxon>Spermatophyta</taxon>
        <taxon>Magnoliopsida</taxon>
        <taxon>eudicotyledons</taxon>
        <taxon>Gunneridae</taxon>
        <taxon>Pentapetalae</taxon>
        <taxon>Caryophyllales</taxon>
        <taxon>Nepenthaceae</taxon>
        <taxon>Nepenthes</taxon>
    </lineage>
</organism>
<dbReference type="Proteomes" id="UP001279734">
    <property type="component" value="Unassembled WGS sequence"/>
</dbReference>
<evidence type="ECO:0008006" key="4">
    <source>
        <dbReference type="Google" id="ProtNLM"/>
    </source>
</evidence>
<comment type="caution">
    <text evidence="2">The sequence shown here is derived from an EMBL/GenBank/DDBJ whole genome shotgun (WGS) entry which is preliminary data.</text>
</comment>
<reference evidence="2" key="1">
    <citation type="submission" date="2023-05" db="EMBL/GenBank/DDBJ databases">
        <title>Nepenthes gracilis genome sequencing.</title>
        <authorList>
            <person name="Fukushima K."/>
        </authorList>
    </citation>
    <scope>NUCLEOTIDE SEQUENCE</scope>
    <source>
        <strain evidence="2">SING2019-196</strain>
    </source>
</reference>
<dbReference type="SUPFAM" id="SSF54518">
    <property type="entry name" value="Tubby C-terminal domain-like"/>
    <property type="match status" value="1"/>
</dbReference>
<dbReference type="Pfam" id="PF04525">
    <property type="entry name" value="LOR"/>
    <property type="match status" value="1"/>
</dbReference>
<protein>
    <recommendedName>
        <fullName evidence="4">Protein LURP-one-related 6</fullName>
    </recommendedName>
</protein>
<dbReference type="PANTHER" id="PTHR31087">
    <property type="match status" value="1"/>
</dbReference>
<dbReference type="InterPro" id="IPR025659">
    <property type="entry name" value="Tubby-like_C"/>
</dbReference>
<dbReference type="InterPro" id="IPR007612">
    <property type="entry name" value="LOR"/>
</dbReference>
<gene>
    <name evidence="2" type="ORF">Nepgr_018424</name>
</gene>